<dbReference type="eggNOG" id="ENOG5032DJA">
    <property type="taxonomic scope" value="Bacteria"/>
</dbReference>
<dbReference type="Proteomes" id="UP000001203">
    <property type="component" value="Chromosome linear"/>
</dbReference>
<dbReference type="RefSeq" id="WP_009546190.1">
    <property type="nucleotide sequence ID" value="NC_010547.1"/>
</dbReference>
<sequence>MFEKKIEQLSKSDITYISKQINKLKEYKNNTEATHNCLWRIASNAELFSFDELDQKGILTSRQIEITWAFIRYFERRNQKSFLGYICRLVKFIIK</sequence>
<dbReference type="AlphaFoldDB" id="B1X2N6"/>
<gene>
    <name evidence="1" type="ordered locus">cce_5051</name>
</gene>
<name>B1X2N6_CROS5</name>
<reference evidence="1 2" key="1">
    <citation type="journal article" date="2008" name="Proc. Natl. Acad. Sci. U.S.A.">
        <title>The genome of Cyanothece 51142, a unicellular diazotrophic cyanobacterium important in the marine nitrogen cycle.</title>
        <authorList>
            <person name="Welsh E.A."/>
            <person name="Liberton M."/>
            <person name="Stoeckel J."/>
            <person name="Loh T."/>
            <person name="Elvitigala T."/>
            <person name="Wang C."/>
            <person name="Wollam A."/>
            <person name="Fulton R.S."/>
            <person name="Clifton S.W."/>
            <person name="Jacobs J.M."/>
            <person name="Aurora R."/>
            <person name="Ghosh B.K."/>
            <person name="Sherman L.A."/>
            <person name="Smith R.D."/>
            <person name="Wilson R.K."/>
            <person name="Pakrasi H.B."/>
        </authorList>
    </citation>
    <scope>NUCLEOTIDE SEQUENCE [LARGE SCALE GENOMIC DNA]</scope>
    <source>
        <strain evidence="2">ATCC 51142 / BH68</strain>
    </source>
</reference>
<organism evidence="1 2">
    <name type="scientific">Crocosphaera subtropica (strain ATCC 51142 / BH68)</name>
    <name type="common">Cyanothece sp. (strain ATCC 51142)</name>
    <dbReference type="NCBI Taxonomy" id="43989"/>
    <lineage>
        <taxon>Bacteria</taxon>
        <taxon>Bacillati</taxon>
        <taxon>Cyanobacteriota</taxon>
        <taxon>Cyanophyceae</taxon>
        <taxon>Oscillatoriophycideae</taxon>
        <taxon>Chroococcales</taxon>
        <taxon>Aphanothecaceae</taxon>
        <taxon>Crocosphaera</taxon>
        <taxon>Crocosphaera subtropica</taxon>
    </lineage>
</organism>
<dbReference type="EMBL" id="CP000807">
    <property type="protein sequence ID" value="ACB54397.1"/>
    <property type="molecule type" value="Genomic_DNA"/>
</dbReference>
<proteinExistence type="predicted"/>
<evidence type="ECO:0000313" key="2">
    <source>
        <dbReference type="Proteomes" id="UP000001203"/>
    </source>
</evidence>
<protein>
    <submittedName>
        <fullName evidence="1">Uncharacterized protein</fullName>
    </submittedName>
</protein>
<accession>B1X2N6</accession>
<dbReference type="KEGG" id="cyt:cce_5051"/>
<evidence type="ECO:0000313" key="1">
    <source>
        <dbReference type="EMBL" id="ACB54397.1"/>
    </source>
</evidence>
<keyword evidence="2" id="KW-1185">Reference proteome</keyword>
<dbReference type="OrthoDB" id="9911619at2"/>
<dbReference type="HOGENOM" id="CLU_2368158_0_0_3"/>